<dbReference type="InterPro" id="IPR036397">
    <property type="entry name" value="RNaseH_sf"/>
</dbReference>
<evidence type="ECO:0000313" key="3">
    <source>
        <dbReference type="Proteomes" id="UP000219338"/>
    </source>
</evidence>
<dbReference type="EMBL" id="FUEG01000003">
    <property type="protein sequence ID" value="SJL01510.1"/>
    <property type="molecule type" value="Genomic_DNA"/>
</dbReference>
<proteinExistence type="predicted"/>
<keyword evidence="3" id="KW-1185">Reference proteome</keyword>
<sequence length="421" mass="47406">MVTEAIKNAKSYSAPDPPTRPSRPVHENHIRHTLCFTSSQTLSKTLQGLQNGDPPQAGHGRRSTSTETLDYHANVLPTHLRMNLAAYMFAVRLCTLPPSHSLQKIVERCKRIPRFHRSPIHHLMSTFEDLHGEWETIKAGRVNVLRSKALEFIVADSKKSAEQDVAKFPKGDHHIYSDGSGFKAKIGAAAWMQPLESAPNGEVQVYNASFTWVLILITPSTPRLTKAAIILDSQAAILVLQSGKTKSGKYLVEEFHNQVRKLQATRKTLRIRVQWVPGHVGINGNETQTQPRRKRRWVLPLPGSKAATIAAFSKQTKHVWADLWTNSPKGRFTKCIDNAPPSAKLRDPECANTATVSHFLLTCRRYTTERQALRHRTNIANLQLRHLISTNSKHIYATISFVNKTGRLPEYFKSNEDRPPP</sequence>
<feature type="region of interest" description="Disordered" evidence="1">
    <location>
        <begin position="1"/>
        <end position="25"/>
    </location>
</feature>
<feature type="region of interest" description="Disordered" evidence="1">
    <location>
        <begin position="45"/>
        <end position="65"/>
    </location>
</feature>
<name>A0A284QYG7_ARMOS</name>
<reference evidence="3" key="1">
    <citation type="journal article" date="2017" name="Nat. Ecol. Evol.">
        <title>Genome expansion and lineage-specific genetic innovations in the forest pathogenic fungi Armillaria.</title>
        <authorList>
            <person name="Sipos G."/>
            <person name="Prasanna A.N."/>
            <person name="Walter M.C."/>
            <person name="O'Connor E."/>
            <person name="Balint B."/>
            <person name="Krizsan K."/>
            <person name="Kiss B."/>
            <person name="Hess J."/>
            <person name="Varga T."/>
            <person name="Slot J."/>
            <person name="Riley R."/>
            <person name="Boka B."/>
            <person name="Rigling D."/>
            <person name="Barry K."/>
            <person name="Lee J."/>
            <person name="Mihaltcheva S."/>
            <person name="LaButti K."/>
            <person name="Lipzen A."/>
            <person name="Waldron R."/>
            <person name="Moloney N.M."/>
            <person name="Sperisen C."/>
            <person name="Kredics L."/>
            <person name="Vagvoelgyi C."/>
            <person name="Patrignani A."/>
            <person name="Fitzpatrick D."/>
            <person name="Nagy I."/>
            <person name="Doyle S."/>
            <person name="Anderson J.B."/>
            <person name="Grigoriev I.V."/>
            <person name="Gueldener U."/>
            <person name="Muensterkoetter M."/>
            <person name="Nagy L.G."/>
        </authorList>
    </citation>
    <scope>NUCLEOTIDE SEQUENCE [LARGE SCALE GENOMIC DNA]</scope>
    <source>
        <strain evidence="3">C18/9</strain>
    </source>
</reference>
<evidence type="ECO:0000256" key="1">
    <source>
        <dbReference type="SAM" id="MobiDB-lite"/>
    </source>
</evidence>
<dbReference type="OrthoDB" id="3051850at2759"/>
<dbReference type="Gene3D" id="3.30.420.10">
    <property type="entry name" value="Ribonuclease H-like superfamily/Ribonuclease H"/>
    <property type="match status" value="1"/>
</dbReference>
<dbReference type="AlphaFoldDB" id="A0A284QYG7"/>
<dbReference type="CDD" id="cd09276">
    <property type="entry name" value="Rnase_HI_RT_non_LTR"/>
    <property type="match status" value="1"/>
</dbReference>
<dbReference type="InterPro" id="IPR012337">
    <property type="entry name" value="RNaseH-like_sf"/>
</dbReference>
<dbReference type="GO" id="GO:0003676">
    <property type="term" value="F:nucleic acid binding"/>
    <property type="evidence" value="ECO:0007669"/>
    <property type="project" value="InterPro"/>
</dbReference>
<evidence type="ECO:0000313" key="2">
    <source>
        <dbReference type="EMBL" id="SJL01510.1"/>
    </source>
</evidence>
<accession>A0A284QYG7</accession>
<dbReference type="SUPFAM" id="SSF53098">
    <property type="entry name" value="Ribonuclease H-like"/>
    <property type="match status" value="1"/>
</dbReference>
<gene>
    <name evidence="2" type="ORF">ARMOST_04832</name>
</gene>
<dbReference type="Proteomes" id="UP000219338">
    <property type="component" value="Unassembled WGS sequence"/>
</dbReference>
<protein>
    <submittedName>
        <fullName evidence="2">Uncharacterized protein</fullName>
    </submittedName>
</protein>
<organism evidence="2 3">
    <name type="scientific">Armillaria ostoyae</name>
    <name type="common">Armillaria root rot fungus</name>
    <dbReference type="NCBI Taxonomy" id="47428"/>
    <lineage>
        <taxon>Eukaryota</taxon>
        <taxon>Fungi</taxon>
        <taxon>Dikarya</taxon>
        <taxon>Basidiomycota</taxon>
        <taxon>Agaricomycotina</taxon>
        <taxon>Agaricomycetes</taxon>
        <taxon>Agaricomycetidae</taxon>
        <taxon>Agaricales</taxon>
        <taxon>Marasmiineae</taxon>
        <taxon>Physalacriaceae</taxon>
        <taxon>Armillaria</taxon>
    </lineage>
</organism>